<protein>
    <submittedName>
        <fullName evidence="1">Uncharacterized protein</fullName>
    </submittedName>
</protein>
<sequence>MFFRIPFKKRVDTADLFSWHRALLKREFALCLKFRWLVRFFRKNPGALVQNDILEPGGKRPGLLYRSGLTNMSHQTPDEIYAGGADKFVDYSLR</sequence>
<reference evidence="2" key="1">
    <citation type="journal article" date="2015" name="Microbiology">
        <title>Genome of Methanoregula boonei 6A8 reveals adaptations to oligotrophic peatland environments.</title>
        <authorList>
            <person name="Braeuer S."/>
            <person name="Cadillo-Quiroz H."/>
            <person name="Kyrpides N."/>
            <person name="Woyke T."/>
            <person name="Goodwin L."/>
            <person name="Detter C."/>
            <person name="Podell S."/>
            <person name="Yavitt J.B."/>
            <person name="Zinder S.H."/>
        </authorList>
    </citation>
    <scope>NUCLEOTIDE SEQUENCE [LARGE SCALE GENOMIC DNA]</scope>
    <source>
        <strain evidence="2">DSM 21154 / JCM 14090 / 6A8</strain>
    </source>
</reference>
<evidence type="ECO:0000313" key="2">
    <source>
        <dbReference type="Proteomes" id="UP000002408"/>
    </source>
</evidence>
<dbReference type="STRING" id="456442.Mboo_0372"/>
<dbReference type="Proteomes" id="UP000002408">
    <property type="component" value="Chromosome"/>
</dbReference>
<dbReference type="KEGG" id="mbn:Mboo_0372"/>
<name>A7I581_METB6</name>
<keyword evidence="2" id="KW-1185">Reference proteome</keyword>
<proteinExistence type="predicted"/>
<dbReference type="AlphaFoldDB" id="A7I581"/>
<organism evidence="1 2">
    <name type="scientific">Methanoregula boonei (strain DSM 21154 / JCM 14090 / 6A8)</name>
    <dbReference type="NCBI Taxonomy" id="456442"/>
    <lineage>
        <taxon>Archaea</taxon>
        <taxon>Methanobacteriati</taxon>
        <taxon>Methanobacteriota</taxon>
        <taxon>Stenosarchaea group</taxon>
        <taxon>Methanomicrobia</taxon>
        <taxon>Methanomicrobiales</taxon>
        <taxon>Methanoregulaceae</taxon>
        <taxon>Methanoregula</taxon>
    </lineage>
</organism>
<dbReference type="HOGENOM" id="CLU_2379374_0_0_2"/>
<dbReference type="EMBL" id="CP000780">
    <property type="protein sequence ID" value="ABS54892.1"/>
    <property type="molecule type" value="Genomic_DNA"/>
</dbReference>
<evidence type="ECO:0000313" key="1">
    <source>
        <dbReference type="EMBL" id="ABS54892.1"/>
    </source>
</evidence>
<gene>
    <name evidence="1" type="ordered locus">Mboo_0372</name>
</gene>
<accession>A7I581</accession>